<keyword evidence="1" id="KW-1133">Transmembrane helix</keyword>
<feature type="transmembrane region" description="Helical" evidence="1">
    <location>
        <begin position="148"/>
        <end position="167"/>
    </location>
</feature>
<accession>A0A1G5R356</accession>
<feature type="transmembrane region" description="Helical" evidence="1">
    <location>
        <begin position="173"/>
        <end position="194"/>
    </location>
</feature>
<protein>
    <submittedName>
        <fullName evidence="2">TRAP-type mannitol/chloroaromatic compound transport system, small permease component</fullName>
    </submittedName>
</protein>
<dbReference type="EMBL" id="FMWG01000008">
    <property type="protein sequence ID" value="SCZ68513.1"/>
    <property type="molecule type" value="Genomic_DNA"/>
</dbReference>
<evidence type="ECO:0000313" key="3">
    <source>
        <dbReference type="Proteomes" id="UP000198767"/>
    </source>
</evidence>
<dbReference type="RefSeq" id="WP_232716510.1">
    <property type="nucleotide sequence ID" value="NZ_FMWG01000008.1"/>
</dbReference>
<name>A0A1G5R356_9RHOB</name>
<keyword evidence="1" id="KW-0812">Transmembrane</keyword>
<dbReference type="AlphaFoldDB" id="A0A1G5R356"/>
<feature type="transmembrane region" description="Helical" evidence="1">
    <location>
        <begin position="65"/>
        <end position="83"/>
    </location>
</feature>
<feature type="transmembrane region" description="Helical" evidence="1">
    <location>
        <begin position="206"/>
        <end position="223"/>
    </location>
</feature>
<evidence type="ECO:0000256" key="1">
    <source>
        <dbReference type="SAM" id="Phobius"/>
    </source>
</evidence>
<gene>
    <name evidence="2" type="ORF">SAMN04488118_1085</name>
</gene>
<feature type="transmembrane region" description="Helical" evidence="1">
    <location>
        <begin position="27"/>
        <end position="53"/>
    </location>
</feature>
<feature type="transmembrane region" description="Helical" evidence="1">
    <location>
        <begin position="103"/>
        <end position="127"/>
    </location>
</feature>
<dbReference type="STRING" id="1156985.SAMN04488118_1085"/>
<evidence type="ECO:0000313" key="2">
    <source>
        <dbReference type="EMBL" id="SCZ68513.1"/>
    </source>
</evidence>
<reference evidence="2 3" key="1">
    <citation type="submission" date="2016-10" db="EMBL/GenBank/DDBJ databases">
        <authorList>
            <person name="de Groot N.N."/>
        </authorList>
    </citation>
    <scope>NUCLEOTIDE SEQUENCE [LARGE SCALE GENOMIC DNA]</scope>
    <source>
        <strain evidence="2 3">U95</strain>
    </source>
</reference>
<feature type="transmembrane region" description="Helical" evidence="1">
    <location>
        <begin position="296"/>
        <end position="315"/>
    </location>
</feature>
<organism evidence="2 3">
    <name type="scientific">Epibacterium ulvae</name>
    <dbReference type="NCBI Taxonomy" id="1156985"/>
    <lineage>
        <taxon>Bacteria</taxon>
        <taxon>Pseudomonadati</taxon>
        <taxon>Pseudomonadota</taxon>
        <taxon>Alphaproteobacteria</taxon>
        <taxon>Rhodobacterales</taxon>
        <taxon>Roseobacteraceae</taxon>
        <taxon>Epibacterium</taxon>
    </lineage>
</organism>
<dbReference type="Proteomes" id="UP000198767">
    <property type="component" value="Unassembled WGS sequence"/>
</dbReference>
<feature type="transmembrane region" description="Helical" evidence="1">
    <location>
        <begin position="243"/>
        <end position="265"/>
    </location>
</feature>
<proteinExistence type="predicted"/>
<keyword evidence="3" id="KW-1185">Reference proteome</keyword>
<sequence length="335" mass="36990">MTIASISQEPHTPTPPSMNRGVSLMRAFGWINLAVLVALLLNNVLVVSAGFSGPLELGSGLAKSYPFWVLMGMAIILPVIYVFRGPALELREDAERINRANVYIIRGCFFAVLFVGLFDTVIAFMRVENLLVMLTGETLVKNFARSHFVGQYIHIPLILCGFVVAAFTRGLGFTWLAFMIVLAELVIVISRFLFSYEQALMGDLVRYWYAALFLFASAHTLFADAHVRVDVLYAGFRDRKKGAVNGIGTVLLGITTCWTIIVIGFGHARAIINSPVTNFEISQTGSSGLFIKYQMAAFLAVFAITMLIQFVSYLFEAYADYRGDPGKRQTAPAAH</sequence>
<keyword evidence="1" id="KW-0472">Membrane</keyword>